<dbReference type="EMBL" id="CAAALY010021852">
    <property type="protein sequence ID" value="VEL14648.1"/>
    <property type="molecule type" value="Genomic_DNA"/>
</dbReference>
<evidence type="ECO:0000313" key="1">
    <source>
        <dbReference type="EMBL" id="VEL14648.1"/>
    </source>
</evidence>
<sequence length="275" mass="29264">MHPRIVSSHMARMLASPETRILAGALRLAHLLIDQVPSVFPAYFRKEGVLHRVTRLSRAPLTAALASSSASCLLSGESIRPVGSTDGLYTSTSTTSTNPNSLFGLPYLATTTAAAIDSNTETGSSALPPSLPSEIPQELLTVPNNLSVPASSPSSHQNRLTDLFHRCHRLPRTCQPTTISSVSSAILPVMQNEPSNTANGTIDGHSYIISQASTGITSCSRLVKRGIGAAMQFSKQETCTRMTDEASFVDAAKDESLLAYSSSIRDVYLSPSLPH</sequence>
<dbReference type="AlphaFoldDB" id="A0A3S5CK07"/>
<protein>
    <submittedName>
        <fullName evidence="1">Uncharacterized protein</fullName>
    </submittedName>
</protein>
<accession>A0A3S5CK07</accession>
<organism evidence="1 2">
    <name type="scientific">Protopolystoma xenopodis</name>
    <dbReference type="NCBI Taxonomy" id="117903"/>
    <lineage>
        <taxon>Eukaryota</taxon>
        <taxon>Metazoa</taxon>
        <taxon>Spiralia</taxon>
        <taxon>Lophotrochozoa</taxon>
        <taxon>Platyhelminthes</taxon>
        <taxon>Monogenea</taxon>
        <taxon>Polyopisthocotylea</taxon>
        <taxon>Polystomatidea</taxon>
        <taxon>Polystomatidae</taxon>
        <taxon>Protopolystoma</taxon>
    </lineage>
</organism>
<evidence type="ECO:0000313" key="2">
    <source>
        <dbReference type="Proteomes" id="UP000784294"/>
    </source>
</evidence>
<keyword evidence="2" id="KW-1185">Reference proteome</keyword>
<comment type="caution">
    <text evidence="1">The sequence shown here is derived from an EMBL/GenBank/DDBJ whole genome shotgun (WGS) entry which is preliminary data.</text>
</comment>
<dbReference type="Proteomes" id="UP000784294">
    <property type="component" value="Unassembled WGS sequence"/>
</dbReference>
<reference evidence="1" key="1">
    <citation type="submission" date="2018-11" db="EMBL/GenBank/DDBJ databases">
        <authorList>
            <consortium name="Pathogen Informatics"/>
        </authorList>
    </citation>
    <scope>NUCLEOTIDE SEQUENCE</scope>
</reference>
<name>A0A3S5CK07_9PLAT</name>
<proteinExistence type="predicted"/>
<gene>
    <name evidence="1" type="ORF">PXEA_LOCUS8088</name>
</gene>